<proteinExistence type="predicted"/>
<name>A0A1L3GGB7_SYNAC</name>
<feature type="domain" description="ABC-type transport auxiliary lipoprotein component" evidence="1">
    <location>
        <begin position="36"/>
        <end position="193"/>
    </location>
</feature>
<reference evidence="2 3" key="1">
    <citation type="journal article" date="2017" name="Genome Announc.">
        <title>Complete Genome Sequences of Two Acetylene-Fermenting Pelobacter acetylenicus Strains.</title>
        <authorList>
            <person name="Sutton J.M."/>
            <person name="Baesman S.M."/>
            <person name="Fierst J.L."/>
            <person name="Poret-Peterson A.T."/>
            <person name="Oremland R.S."/>
            <person name="Dunlap D.S."/>
            <person name="Akob D.M."/>
        </authorList>
    </citation>
    <scope>NUCLEOTIDE SEQUENCE [LARGE SCALE GENOMIC DNA]</scope>
    <source>
        <strain evidence="2 3">DSM 3247</strain>
    </source>
</reference>
<dbReference type="OrthoDB" id="324832at2"/>
<dbReference type="SUPFAM" id="SSF159594">
    <property type="entry name" value="XCC0632-like"/>
    <property type="match status" value="1"/>
</dbReference>
<gene>
    <name evidence="2" type="ORF">A7E75_08285</name>
</gene>
<dbReference type="KEGG" id="pace:A6070_02250"/>
<evidence type="ECO:0000313" key="3">
    <source>
        <dbReference type="Proteomes" id="UP000182264"/>
    </source>
</evidence>
<dbReference type="PROSITE" id="PS51257">
    <property type="entry name" value="PROKAR_LIPOPROTEIN"/>
    <property type="match status" value="1"/>
</dbReference>
<dbReference type="STRING" id="29542.A6070_02250"/>
<dbReference type="InterPro" id="IPR005586">
    <property type="entry name" value="ABC_trans_aux"/>
</dbReference>
<dbReference type="AlphaFoldDB" id="A0A1L3GGB7"/>
<dbReference type="Proteomes" id="UP000182264">
    <property type="component" value="Chromosome"/>
</dbReference>
<organism evidence="2 3">
    <name type="scientific">Syntrophotalea acetylenica</name>
    <name type="common">Pelobacter acetylenicus</name>
    <dbReference type="NCBI Taxonomy" id="29542"/>
    <lineage>
        <taxon>Bacteria</taxon>
        <taxon>Pseudomonadati</taxon>
        <taxon>Thermodesulfobacteriota</taxon>
        <taxon>Desulfuromonadia</taxon>
        <taxon>Desulfuromonadales</taxon>
        <taxon>Syntrophotaleaceae</taxon>
        <taxon>Syntrophotalea</taxon>
    </lineage>
</organism>
<protein>
    <recommendedName>
        <fullName evidence="1">ABC-type transport auxiliary lipoprotein component domain-containing protein</fullName>
    </recommendedName>
</protein>
<dbReference type="Gene3D" id="3.40.50.10610">
    <property type="entry name" value="ABC-type transport auxiliary lipoprotein component"/>
    <property type="match status" value="1"/>
</dbReference>
<sequence>MNSNISRILVCMMISGWMLTGCLRLGERPAERISYVFTAERPGKPGEKSGSAVLQVTPMRISPRFNSRSFVYRKGASRYQTDYYHQFLIAPASLIQEEVVHWLAASPGLSMAGASAGPLPPDYLLQGHIIDLYADYRQEQPSAILEIAFLLLEHPAVENPVLLRRRYRSEIPAGHNSPDALIKAWDCALTRILENLEKDLIVAIEDHRRR</sequence>
<evidence type="ECO:0000313" key="2">
    <source>
        <dbReference type="EMBL" id="APG25014.1"/>
    </source>
</evidence>
<evidence type="ECO:0000259" key="1">
    <source>
        <dbReference type="Pfam" id="PF03886"/>
    </source>
</evidence>
<dbReference type="RefSeq" id="WP_072286863.1">
    <property type="nucleotide sequence ID" value="NZ_CP015455.1"/>
</dbReference>
<keyword evidence="3" id="KW-1185">Reference proteome</keyword>
<accession>A0A1L3GGB7</accession>
<dbReference type="EMBL" id="CP015518">
    <property type="protein sequence ID" value="APG25014.1"/>
    <property type="molecule type" value="Genomic_DNA"/>
</dbReference>
<dbReference type="Pfam" id="PF03886">
    <property type="entry name" value="ABC_trans_aux"/>
    <property type="match status" value="1"/>
</dbReference>